<dbReference type="AlphaFoldDB" id="A0A645F419"/>
<organism evidence="1">
    <name type="scientific">bioreactor metagenome</name>
    <dbReference type="NCBI Taxonomy" id="1076179"/>
    <lineage>
        <taxon>unclassified sequences</taxon>
        <taxon>metagenomes</taxon>
        <taxon>ecological metagenomes</taxon>
    </lineage>
</organism>
<comment type="caution">
    <text evidence="1">The sequence shown here is derived from an EMBL/GenBank/DDBJ whole genome shotgun (WGS) entry which is preliminary data.</text>
</comment>
<gene>
    <name evidence="1" type="ORF">SDC9_156363</name>
</gene>
<dbReference type="EMBL" id="VSSQ01055166">
    <property type="protein sequence ID" value="MPN09075.1"/>
    <property type="molecule type" value="Genomic_DNA"/>
</dbReference>
<evidence type="ECO:0000313" key="1">
    <source>
        <dbReference type="EMBL" id="MPN09075.1"/>
    </source>
</evidence>
<reference evidence="1" key="1">
    <citation type="submission" date="2019-08" db="EMBL/GenBank/DDBJ databases">
        <authorList>
            <person name="Kucharzyk K."/>
            <person name="Murdoch R.W."/>
            <person name="Higgins S."/>
            <person name="Loffler F."/>
        </authorList>
    </citation>
    <scope>NUCLEOTIDE SEQUENCE</scope>
</reference>
<name>A0A645F419_9ZZZZ</name>
<protein>
    <submittedName>
        <fullName evidence="1">Uncharacterized protein</fullName>
    </submittedName>
</protein>
<proteinExistence type="predicted"/>
<accession>A0A645F419</accession>
<sequence>MCPDGIIEGQHLYKFESDFFCPVDEQFHIAKIAYAKTFLRTDTEYRQAHAGTPPAIGIHPDKSVVLEYPGFFIIRHISRTIRSLFEATELMIFQIIESVFIMYFAGAIRQIHHQLPFC</sequence>